<dbReference type="Proteomes" id="UP001197093">
    <property type="component" value="Unassembled WGS sequence"/>
</dbReference>
<dbReference type="AlphaFoldDB" id="A0AAD4HT75"/>
<comment type="caution">
    <text evidence="12">The sequence shown here is derived from an EMBL/GenBank/DDBJ whole genome shotgun (WGS) entry which is preliminary data.</text>
</comment>
<protein>
    <recommendedName>
        <fullName evidence="10">Hexosyltransferase</fullName>
        <ecNumber evidence="10">2.4.1.-</ecNumber>
    </recommendedName>
</protein>
<name>A0AAD4HT75_9PEZI</name>
<keyword evidence="9" id="KW-0472">Membrane</keyword>
<evidence type="ECO:0000256" key="6">
    <source>
        <dbReference type="ARBA" id="ARBA00022968"/>
    </source>
</evidence>
<evidence type="ECO:0000256" key="10">
    <source>
        <dbReference type="RuleBase" id="RU363063"/>
    </source>
</evidence>
<keyword evidence="4" id="KW-0808">Transferase</keyword>
<dbReference type="EC" id="2.4.1.-" evidence="10"/>
<evidence type="ECO:0000256" key="5">
    <source>
        <dbReference type="ARBA" id="ARBA00022692"/>
    </source>
</evidence>
<accession>A0AAD4HT75</accession>
<evidence type="ECO:0000256" key="11">
    <source>
        <dbReference type="SAM" id="MobiDB-lite"/>
    </source>
</evidence>
<dbReference type="InterPro" id="IPR002659">
    <property type="entry name" value="Glyco_trans_31"/>
</dbReference>
<keyword evidence="8 10" id="KW-0333">Golgi apparatus</keyword>
<feature type="region of interest" description="Disordered" evidence="11">
    <location>
        <begin position="302"/>
        <end position="322"/>
    </location>
</feature>
<keyword evidence="13" id="KW-1185">Reference proteome</keyword>
<dbReference type="GO" id="GO:0016758">
    <property type="term" value="F:hexosyltransferase activity"/>
    <property type="evidence" value="ECO:0007669"/>
    <property type="project" value="InterPro"/>
</dbReference>
<organism evidence="12 13">
    <name type="scientific">Staphylotrichum longicolle</name>
    <dbReference type="NCBI Taxonomy" id="669026"/>
    <lineage>
        <taxon>Eukaryota</taxon>
        <taxon>Fungi</taxon>
        <taxon>Dikarya</taxon>
        <taxon>Ascomycota</taxon>
        <taxon>Pezizomycotina</taxon>
        <taxon>Sordariomycetes</taxon>
        <taxon>Sordariomycetidae</taxon>
        <taxon>Sordariales</taxon>
        <taxon>Chaetomiaceae</taxon>
        <taxon>Staphylotrichum</taxon>
    </lineage>
</organism>
<reference evidence="12" key="1">
    <citation type="submission" date="2023-02" db="EMBL/GenBank/DDBJ databases">
        <authorList>
            <person name="Palmer J.M."/>
        </authorList>
    </citation>
    <scope>NUCLEOTIDE SEQUENCE</scope>
    <source>
        <strain evidence="12">FW57</strain>
    </source>
</reference>
<evidence type="ECO:0000256" key="4">
    <source>
        <dbReference type="ARBA" id="ARBA00022679"/>
    </source>
</evidence>
<sequence length="362" mass="42387">MDPLVHGILASDGVKRKPTYPLLPFPPSPMTTPPRKDRKQRPWLGAVICSASDVQRRMLIRYTWMKLFKNAPMDQRFVIFKSRPQWTDIVRQENRTFGDMIVLDHLHEDDFTANTVKTIEFYRWLVEKSPRKYEFVSKMDTDLFVNAYAMYKRKILPRLRSTAKGLKSTVNHTVIGQFYYDDYHHAAFPHGAIYTVTWDIVELLPKLQDQFHVVAGEDVTMAWLLMKGKQKVTMAVLNESEKFEFDHKDMRPGEKTPWAREGTDLTSSWHALYGSDILAIHQLKYNDDWLMVSRVFDEQGIKEMPPFSENPPEDEGEKPAYPRPFWTQIPDDYWEIDYDGTLLCNGVWKLEPGVGRDMKKSE</sequence>
<evidence type="ECO:0000313" key="12">
    <source>
        <dbReference type="EMBL" id="KAG7284449.1"/>
    </source>
</evidence>
<dbReference type="PANTHER" id="PTHR11214">
    <property type="entry name" value="BETA-1,3-N-ACETYLGLUCOSAMINYLTRANSFERASE"/>
    <property type="match status" value="1"/>
</dbReference>
<evidence type="ECO:0000256" key="7">
    <source>
        <dbReference type="ARBA" id="ARBA00022989"/>
    </source>
</evidence>
<keyword evidence="3 10" id="KW-0328">Glycosyltransferase</keyword>
<dbReference type="Pfam" id="PF01762">
    <property type="entry name" value="Galactosyl_T"/>
    <property type="match status" value="1"/>
</dbReference>
<evidence type="ECO:0000256" key="9">
    <source>
        <dbReference type="ARBA" id="ARBA00023136"/>
    </source>
</evidence>
<gene>
    <name evidence="12" type="ORF">NEMBOFW57_010822</name>
</gene>
<proteinExistence type="inferred from homology"/>
<dbReference type="GO" id="GO:0000139">
    <property type="term" value="C:Golgi membrane"/>
    <property type="evidence" value="ECO:0007669"/>
    <property type="project" value="UniProtKB-SubCell"/>
</dbReference>
<evidence type="ECO:0000256" key="2">
    <source>
        <dbReference type="ARBA" id="ARBA00008661"/>
    </source>
</evidence>
<evidence type="ECO:0000256" key="1">
    <source>
        <dbReference type="ARBA" id="ARBA00004323"/>
    </source>
</evidence>
<comment type="subcellular location">
    <subcellularLocation>
        <location evidence="1 10">Golgi apparatus membrane</location>
        <topology evidence="1 10">Single-pass type II membrane protein</topology>
    </subcellularLocation>
</comment>
<dbReference type="EMBL" id="JAHCVI010000006">
    <property type="protein sequence ID" value="KAG7284449.1"/>
    <property type="molecule type" value="Genomic_DNA"/>
</dbReference>
<keyword evidence="7" id="KW-1133">Transmembrane helix</keyword>
<evidence type="ECO:0000313" key="13">
    <source>
        <dbReference type="Proteomes" id="UP001197093"/>
    </source>
</evidence>
<evidence type="ECO:0000256" key="3">
    <source>
        <dbReference type="ARBA" id="ARBA00022676"/>
    </source>
</evidence>
<evidence type="ECO:0000256" key="8">
    <source>
        <dbReference type="ARBA" id="ARBA00023034"/>
    </source>
</evidence>
<keyword evidence="5" id="KW-0812">Transmembrane</keyword>
<keyword evidence="6" id="KW-0735">Signal-anchor</keyword>
<comment type="similarity">
    <text evidence="2 10">Belongs to the glycosyltransferase 31 family.</text>
</comment>